<dbReference type="STRING" id="333138.LQ50_17055"/>
<dbReference type="AlphaFoldDB" id="A0A0B0I9D0"/>
<name>A0A0B0I9D0_9BACI</name>
<reference evidence="1 2" key="1">
    <citation type="submission" date="2014-09" db="EMBL/GenBank/DDBJ databases">
        <title>Genome sequencing and annotation of Bacillus Okhensis strain Kh10-101T.</title>
        <authorList>
            <person name="Prakash J.S."/>
        </authorList>
    </citation>
    <scope>NUCLEOTIDE SEQUENCE [LARGE SCALE GENOMIC DNA]</scope>
    <source>
        <strain evidence="2">Kh10-101T</strain>
    </source>
</reference>
<accession>A0A0B0I9D0</accession>
<keyword evidence="2" id="KW-1185">Reference proteome</keyword>
<dbReference type="EMBL" id="JRJU01000023">
    <property type="protein sequence ID" value="KHF39138.1"/>
    <property type="molecule type" value="Genomic_DNA"/>
</dbReference>
<proteinExistence type="predicted"/>
<gene>
    <name evidence="1" type="ORF">LQ50_17055</name>
</gene>
<dbReference type="Proteomes" id="UP000030832">
    <property type="component" value="Unassembled WGS sequence"/>
</dbReference>
<organism evidence="1 2">
    <name type="scientific">Halalkalibacter okhensis</name>
    <dbReference type="NCBI Taxonomy" id="333138"/>
    <lineage>
        <taxon>Bacteria</taxon>
        <taxon>Bacillati</taxon>
        <taxon>Bacillota</taxon>
        <taxon>Bacilli</taxon>
        <taxon>Bacillales</taxon>
        <taxon>Bacillaceae</taxon>
        <taxon>Halalkalibacter</taxon>
    </lineage>
</organism>
<sequence>MFKIFKTSYSKEQDLCERKLVRIMKRLNVAYFDYNWDRTSCYIEFRYHETLYKMEHSSDKATGTAVAELKSGLDCLIELVDTLEDLCIIIDRGTYKLETWLSGMKKTALVEEKPESLEKAQIKHKLSGKQKHDEFALVASESSLVDFDRNKVVHRTKSK</sequence>
<protein>
    <submittedName>
        <fullName evidence="1">Uncharacterized protein</fullName>
    </submittedName>
</protein>
<dbReference type="eggNOG" id="COG2214">
    <property type="taxonomic scope" value="Bacteria"/>
</dbReference>
<evidence type="ECO:0000313" key="2">
    <source>
        <dbReference type="Proteomes" id="UP000030832"/>
    </source>
</evidence>
<evidence type="ECO:0000313" key="1">
    <source>
        <dbReference type="EMBL" id="KHF39138.1"/>
    </source>
</evidence>
<comment type="caution">
    <text evidence="1">The sequence shown here is derived from an EMBL/GenBank/DDBJ whole genome shotgun (WGS) entry which is preliminary data.</text>
</comment>